<evidence type="ECO:0000313" key="1">
    <source>
        <dbReference type="EMBL" id="TRY72224.1"/>
    </source>
</evidence>
<organism evidence="1 2">
    <name type="scientific">Tigriopus californicus</name>
    <name type="common">Marine copepod</name>
    <dbReference type="NCBI Taxonomy" id="6832"/>
    <lineage>
        <taxon>Eukaryota</taxon>
        <taxon>Metazoa</taxon>
        <taxon>Ecdysozoa</taxon>
        <taxon>Arthropoda</taxon>
        <taxon>Crustacea</taxon>
        <taxon>Multicrustacea</taxon>
        <taxon>Hexanauplia</taxon>
        <taxon>Copepoda</taxon>
        <taxon>Harpacticoida</taxon>
        <taxon>Harpacticidae</taxon>
        <taxon>Tigriopus</taxon>
    </lineage>
</organism>
<reference evidence="1 2" key="1">
    <citation type="journal article" date="2018" name="Nat. Ecol. Evol.">
        <title>Genomic signatures of mitonuclear coevolution across populations of Tigriopus californicus.</title>
        <authorList>
            <person name="Barreto F.S."/>
            <person name="Watson E.T."/>
            <person name="Lima T.G."/>
            <person name="Willett C.S."/>
            <person name="Edmands S."/>
            <person name="Li W."/>
            <person name="Burton R.S."/>
        </authorList>
    </citation>
    <scope>NUCLEOTIDE SEQUENCE [LARGE SCALE GENOMIC DNA]</scope>
    <source>
        <strain evidence="1 2">San Diego</strain>
    </source>
</reference>
<accession>A0A553P3H6</accession>
<sequence length="46" mass="4870">PLIYPINATTYASEENLDVVPFATCLTLPDSIAGAIESSQVAFGLR</sequence>
<protein>
    <submittedName>
        <fullName evidence="1">Uncharacterized protein</fullName>
    </submittedName>
</protein>
<name>A0A553P3H6_TIGCA</name>
<evidence type="ECO:0000313" key="2">
    <source>
        <dbReference type="Proteomes" id="UP000318571"/>
    </source>
</evidence>
<feature type="non-terminal residue" evidence="1">
    <location>
        <position position="1"/>
    </location>
</feature>
<proteinExistence type="predicted"/>
<comment type="caution">
    <text evidence="1">The sequence shown here is derived from an EMBL/GenBank/DDBJ whole genome shotgun (WGS) entry which is preliminary data.</text>
</comment>
<dbReference type="Proteomes" id="UP000318571">
    <property type="component" value="Chromosome 7"/>
</dbReference>
<gene>
    <name evidence="1" type="ORF">TCAL_16134</name>
</gene>
<dbReference type="AlphaFoldDB" id="A0A553P3H6"/>
<keyword evidence="2" id="KW-1185">Reference proteome</keyword>
<dbReference type="EMBL" id="VCGU01000008">
    <property type="protein sequence ID" value="TRY72224.1"/>
    <property type="molecule type" value="Genomic_DNA"/>
</dbReference>